<name>A0AAN5MEZ3_MORMO</name>
<comment type="caution">
    <text evidence="1">The sequence shown here is derived from an EMBL/GenBank/DDBJ whole genome shotgun (WGS) entry which is preliminary data.</text>
</comment>
<proteinExistence type="predicted"/>
<sequence>MYPITAGQNVILISYTSPGVELATLTEGTAARAPAPGLAERFSGICNSVADFFISAKGKANNSLHQLGDWVKSIAIRQKEPETVLLQKSPEASTIQDNLHLLVAQGTLKAVQTHLPDNLNDLKAALDNKETLTVDSLMDLSSEKLRKVITAVSGIGTKLGGSAAQPISKKATELLSEVTDFLYKPPARLTDMTVSDMGTISSANDALRNLETDNFETKFRNKAGELLTDIEQHILPELMKLRPENITIPSKEPVSG</sequence>
<dbReference type="AlphaFoldDB" id="A0AAN5MEZ3"/>
<reference evidence="1" key="1">
    <citation type="journal article" date="2018" name="Genome Biol.">
        <title>SKESA: strategic k-mer extension for scrupulous assemblies.</title>
        <authorList>
            <person name="Souvorov A."/>
            <person name="Agarwala R."/>
            <person name="Lipman D.J."/>
        </authorList>
    </citation>
    <scope>NUCLEOTIDE SEQUENCE</scope>
    <source>
        <strain evidence="1">Morganella morganii ARLG-3209</strain>
    </source>
</reference>
<reference evidence="1" key="2">
    <citation type="submission" date="2020-10" db="EMBL/GenBank/DDBJ databases">
        <authorList>
            <consortium name="NCBI Pathogen Detection Project"/>
        </authorList>
    </citation>
    <scope>NUCLEOTIDE SEQUENCE</scope>
    <source>
        <strain evidence="1">Morganella morganii ARLG-3209</strain>
    </source>
</reference>
<protein>
    <submittedName>
        <fullName evidence="1">Uncharacterized protein</fullName>
    </submittedName>
</protein>
<gene>
    <name evidence="1" type="ORF">I8608_000908</name>
</gene>
<dbReference type="EMBL" id="DACSWI010000001">
    <property type="protein sequence ID" value="HAT3808100.1"/>
    <property type="molecule type" value="Genomic_DNA"/>
</dbReference>
<organism evidence="1 2">
    <name type="scientific">Morganella morganii</name>
    <name type="common">Proteus morganii</name>
    <dbReference type="NCBI Taxonomy" id="582"/>
    <lineage>
        <taxon>Bacteria</taxon>
        <taxon>Pseudomonadati</taxon>
        <taxon>Pseudomonadota</taxon>
        <taxon>Gammaproteobacteria</taxon>
        <taxon>Enterobacterales</taxon>
        <taxon>Morganellaceae</taxon>
        <taxon>Morganella</taxon>
    </lineage>
</organism>
<dbReference type="Proteomes" id="UP000865968">
    <property type="component" value="Unassembled WGS sequence"/>
</dbReference>
<evidence type="ECO:0000313" key="1">
    <source>
        <dbReference type="EMBL" id="HAT3808100.1"/>
    </source>
</evidence>
<accession>A0AAN5MEZ3</accession>
<evidence type="ECO:0000313" key="2">
    <source>
        <dbReference type="Proteomes" id="UP000865968"/>
    </source>
</evidence>